<dbReference type="OrthoDB" id="10461972at2759"/>
<dbReference type="STRING" id="1314783.A0A165R3V6"/>
<name>A0A165R3V6_9APHY</name>
<dbReference type="Proteomes" id="UP000076727">
    <property type="component" value="Unassembled WGS sequence"/>
</dbReference>
<reference evidence="1 2" key="1">
    <citation type="journal article" date="2016" name="Mol. Biol. Evol.">
        <title>Comparative Genomics of Early-Diverging Mushroom-Forming Fungi Provides Insights into the Origins of Lignocellulose Decay Capabilities.</title>
        <authorList>
            <person name="Nagy L.G."/>
            <person name="Riley R."/>
            <person name="Tritt A."/>
            <person name="Adam C."/>
            <person name="Daum C."/>
            <person name="Floudas D."/>
            <person name="Sun H."/>
            <person name="Yadav J.S."/>
            <person name="Pangilinan J."/>
            <person name="Larsson K.H."/>
            <person name="Matsuura K."/>
            <person name="Barry K."/>
            <person name="Labutti K."/>
            <person name="Kuo R."/>
            <person name="Ohm R.A."/>
            <person name="Bhattacharya S.S."/>
            <person name="Shirouzu T."/>
            <person name="Yoshinaga Y."/>
            <person name="Martin F.M."/>
            <person name="Grigoriev I.V."/>
            <person name="Hibbett D.S."/>
        </authorList>
    </citation>
    <scope>NUCLEOTIDE SEQUENCE [LARGE SCALE GENOMIC DNA]</scope>
    <source>
        <strain evidence="1 2">L-15889</strain>
    </source>
</reference>
<sequence>MHHELQPNGGLQFNNLQLDCTYDGPPVSRLPDWHCPNVDWIAIDGRVIAEYSRLLSHPYMESVTYKRCSTTVPIGAVLTSAVEITLDEVHDPVVLFSLLASKPETCCSVTFLNCDGLCGEVLRCLAKPIHRSAHGQERAEIWLCPGIRYIHIVGCTKFSSAELRTLLKARRTVHEETGWMDEFDPEFIVWLVRGVHVIDGSELDPDDKVWLDVNVPSVTWNGWRGGDSRA</sequence>
<accession>A0A165R3V6</accession>
<evidence type="ECO:0008006" key="3">
    <source>
        <dbReference type="Google" id="ProtNLM"/>
    </source>
</evidence>
<evidence type="ECO:0000313" key="1">
    <source>
        <dbReference type="EMBL" id="KZT70270.1"/>
    </source>
</evidence>
<proteinExistence type="predicted"/>
<dbReference type="AlphaFoldDB" id="A0A165R3V6"/>
<keyword evidence="2" id="KW-1185">Reference proteome</keyword>
<dbReference type="EMBL" id="KV429052">
    <property type="protein sequence ID" value="KZT70270.1"/>
    <property type="molecule type" value="Genomic_DNA"/>
</dbReference>
<protein>
    <recommendedName>
        <fullName evidence="3">F-box domain-containing protein</fullName>
    </recommendedName>
</protein>
<evidence type="ECO:0000313" key="2">
    <source>
        <dbReference type="Proteomes" id="UP000076727"/>
    </source>
</evidence>
<gene>
    <name evidence="1" type="ORF">DAEQUDRAFT_764729</name>
</gene>
<organism evidence="1 2">
    <name type="scientific">Daedalea quercina L-15889</name>
    <dbReference type="NCBI Taxonomy" id="1314783"/>
    <lineage>
        <taxon>Eukaryota</taxon>
        <taxon>Fungi</taxon>
        <taxon>Dikarya</taxon>
        <taxon>Basidiomycota</taxon>
        <taxon>Agaricomycotina</taxon>
        <taxon>Agaricomycetes</taxon>
        <taxon>Polyporales</taxon>
        <taxon>Fomitopsis</taxon>
    </lineage>
</organism>